<organism evidence="1 2">
    <name type="scientific">Marinobacter iranensis</name>
    <dbReference type="NCBI Taxonomy" id="2962607"/>
    <lineage>
        <taxon>Bacteria</taxon>
        <taxon>Pseudomonadati</taxon>
        <taxon>Pseudomonadota</taxon>
        <taxon>Gammaproteobacteria</taxon>
        <taxon>Pseudomonadales</taxon>
        <taxon>Marinobacteraceae</taxon>
        <taxon>Marinobacter</taxon>
    </lineage>
</organism>
<evidence type="ECO:0000313" key="2">
    <source>
        <dbReference type="Proteomes" id="UP001143391"/>
    </source>
</evidence>
<dbReference type="RefSeq" id="WP_275709835.1">
    <property type="nucleotide sequence ID" value="NZ_JANCMW010000016.1"/>
</dbReference>
<gene>
    <name evidence="1" type="ORF">NLU14_19830</name>
</gene>
<dbReference type="Proteomes" id="UP001143391">
    <property type="component" value="Unassembled WGS sequence"/>
</dbReference>
<comment type="caution">
    <text evidence="1">The sequence shown here is derived from an EMBL/GenBank/DDBJ whole genome shotgun (WGS) entry which is preliminary data.</text>
</comment>
<sequence>MKPTVFVSVLLAVFSVNSWSQEIDYDKRNMHIFCASHLAVMSDSLTEGGDQYKALMFMSGVHGDEAKKMGATEKHFTDVTGYLKKVRKNNKQKWSRLSSRSKEVCFPQS</sequence>
<name>A0ABT5YFL9_9GAMM</name>
<keyword evidence="2" id="KW-1185">Reference proteome</keyword>
<reference evidence="1" key="1">
    <citation type="submission" date="2022-07" db="EMBL/GenBank/DDBJ databases">
        <title>Marinobacter iranensis a new bacterium isolate from a hipersaline lake in Iran.</title>
        <authorList>
            <person name="Mohammad A.M.A."/>
            <person name="Cristina S.-P."/>
            <person name="Antonio V."/>
        </authorList>
    </citation>
    <scope>NUCLEOTIDE SEQUENCE</scope>
    <source>
        <strain evidence="1">71-i</strain>
    </source>
</reference>
<protein>
    <submittedName>
        <fullName evidence="1">Uncharacterized protein</fullName>
    </submittedName>
</protein>
<evidence type="ECO:0000313" key="1">
    <source>
        <dbReference type="EMBL" id="MDF0752484.1"/>
    </source>
</evidence>
<dbReference type="EMBL" id="JANCMW010000016">
    <property type="protein sequence ID" value="MDF0752484.1"/>
    <property type="molecule type" value="Genomic_DNA"/>
</dbReference>
<accession>A0ABT5YFL9</accession>
<proteinExistence type="predicted"/>